<feature type="compositionally biased region" description="Polar residues" evidence="1">
    <location>
        <begin position="274"/>
        <end position="300"/>
    </location>
</feature>
<proteinExistence type="predicted"/>
<comment type="caution">
    <text evidence="2">The sequence shown here is derived from an EMBL/GenBank/DDBJ whole genome shotgun (WGS) entry which is preliminary data.</text>
</comment>
<organism evidence="2 3">
    <name type="scientific">Popillia japonica</name>
    <name type="common">Japanese beetle</name>
    <dbReference type="NCBI Taxonomy" id="7064"/>
    <lineage>
        <taxon>Eukaryota</taxon>
        <taxon>Metazoa</taxon>
        <taxon>Ecdysozoa</taxon>
        <taxon>Arthropoda</taxon>
        <taxon>Hexapoda</taxon>
        <taxon>Insecta</taxon>
        <taxon>Pterygota</taxon>
        <taxon>Neoptera</taxon>
        <taxon>Endopterygota</taxon>
        <taxon>Coleoptera</taxon>
        <taxon>Polyphaga</taxon>
        <taxon>Scarabaeiformia</taxon>
        <taxon>Scarabaeidae</taxon>
        <taxon>Rutelinae</taxon>
        <taxon>Popillia</taxon>
    </lineage>
</organism>
<feature type="region of interest" description="Disordered" evidence="1">
    <location>
        <begin position="263"/>
        <end position="313"/>
    </location>
</feature>
<evidence type="ECO:0000313" key="2">
    <source>
        <dbReference type="EMBL" id="KAK9675271.1"/>
    </source>
</evidence>
<sequence length="598" mass="67798">MRPVWKHIIPHCTNDFIDFETHFAEVTNNIVEIGQQLGFEKLDFANVIVCIESNTNELDNRTLINIDEQRAYEEQEDNLDNDDSVEVPTSELATEQLLKIIVMVENVLEHIREVDPNIEEAYKVKTPINKKSTPSTSGPKRQSTIFGAFEKQKRVKQENNTFVADTVNMCLKANIPLHKLDHPAVREYLVKYIPGSGALPAADESLCRRTLKKKKETKSGQAATKIRKWIFEDQMSFLIPHFQERSTISNISAEIADVEVAEGSNLEDEVPAETQCTNKETGDVSLNSQPNTPSSRCSTPQRKRDASKPARQASTASAELMKFLVRQKEENLKQPTTANDAFFDSIAKTVNKLKPINQNIIRSQIYSMVSTNIERPESSHHIQEVSLFNNFSFVANIERPESSHHIQEVNRGVAIVPERPCTPSTSTVALSKEDDIHTPPRRSSVLKSCGVTRSKELTPRVRTMYIRAKALQRSRRLFQKKASTLSKDEMVENVTRNLELHIIQCSKPTTSSNAKESVKRKRVVLTIAQKLEILNGVEKGLKIQEKMNSKRTSRVYTQAELQRLAENVYDCSDLSERSDVDEEDTDFVPNENVSQSEY</sequence>
<keyword evidence="3" id="KW-1185">Reference proteome</keyword>
<dbReference type="AlphaFoldDB" id="A0AAW1HFX4"/>
<accession>A0AAW1HFX4</accession>
<name>A0AAW1HFX4_POPJA</name>
<reference evidence="2 3" key="1">
    <citation type="journal article" date="2024" name="BMC Genomics">
        <title>De novo assembly and annotation of Popillia japonica's genome with initial clues to its potential as an invasive pest.</title>
        <authorList>
            <person name="Cucini C."/>
            <person name="Boschi S."/>
            <person name="Funari R."/>
            <person name="Cardaioli E."/>
            <person name="Iannotti N."/>
            <person name="Marturano G."/>
            <person name="Paoli F."/>
            <person name="Bruttini M."/>
            <person name="Carapelli A."/>
            <person name="Frati F."/>
            <person name="Nardi F."/>
        </authorList>
    </citation>
    <scope>NUCLEOTIDE SEQUENCE [LARGE SCALE GENOMIC DNA]</scope>
    <source>
        <strain evidence="2">DMR45628</strain>
    </source>
</reference>
<evidence type="ECO:0000313" key="3">
    <source>
        <dbReference type="Proteomes" id="UP001458880"/>
    </source>
</evidence>
<evidence type="ECO:0000256" key="1">
    <source>
        <dbReference type="SAM" id="MobiDB-lite"/>
    </source>
</evidence>
<dbReference type="Proteomes" id="UP001458880">
    <property type="component" value="Unassembled WGS sequence"/>
</dbReference>
<gene>
    <name evidence="2" type="ORF">QE152_g40488</name>
</gene>
<feature type="region of interest" description="Disordered" evidence="1">
    <location>
        <begin position="575"/>
        <end position="598"/>
    </location>
</feature>
<dbReference type="EMBL" id="JASPKY010001190">
    <property type="protein sequence ID" value="KAK9675271.1"/>
    <property type="molecule type" value="Genomic_DNA"/>
</dbReference>
<protein>
    <submittedName>
        <fullName evidence="2">Uncharacterized protein</fullName>
    </submittedName>
</protein>